<keyword evidence="3" id="KW-1185">Reference proteome</keyword>
<evidence type="ECO:0000256" key="1">
    <source>
        <dbReference type="SAM" id="Coils"/>
    </source>
</evidence>
<gene>
    <name evidence="2" type="ORF">VB248_15975</name>
</gene>
<dbReference type="Proteomes" id="UP001302949">
    <property type="component" value="Unassembled WGS sequence"/>
</dbReference>
<name>A0ABU5QDK3_9BACT</name>
<sequence>MINEETKEVKEEIEAKAFEVTESATKIQAAEVSILEVAEASEPNETSSETLLSSEVETTSIPVSAVLETSEEAEAVDYSSLQKGDFVPVLEKLLAEVQANPSVGSFRKSEDALKEIRPLFEQIKNTEKAEALAKFKAANEGSEEGFEFKGDAVSEQFDKLFKAIKEERSKYFASIEKEKDKNFSQKTSLINRLRTLVEGEDSNDPAHIKSGFNEFKKIQEEWKNAGNINSPHNNTLWQTYHALVDRFYSNRSIYFELLELDRKRNLQQKIELCSKIEKIAEISKTENVTGKMLDEAVATFEEYKHIGPAPKEENEIIWQRVKDALDVIYGKRREQLEASKAEAEQVFSLKSSIAELVEPFATFNSTSISEWNDRTKALLALQDQWNNIKGFMPKEKGKDLSDKFWADIKTFFRNKTEFFKLLEAKREENLKAKIAIIEEVEALVAKGDESQEGTNTVIRLQKEFREIGHVPEKEKDLIYGKFKAACDAFFNAKRAKSQSIEKEFESNLAKKVALCEQIESEATEGADTTRLAEFKAQWSAIGFVPKKEMQNIGKRYINAINKYVSAMGKLSGKEKEHLSLQNEIELAKSQGDFSPKDLAKKENDIRRKMQSIENDIAVYRNNLEFFAKSKNADKLRQEVEVKIQKAVKDLNDLKHQIKIIREA</sequence>
<proteinExistence type="predicted"/>
<organism evidence="2 3">
    <name type="scientific">Arcicella rigui</name>
    <dbReference type="NCBI Taxonomy" id="797020"/>
    <lineage>
        <taxon>Bacteria</taxon>
        <taxon>Pseudomonadati</taxon>
        <taxon>Bacteroidota</taxon>
        <taxon>Cytophagia</taxon>
        <taxon>Cytophagales</taxon>
        <taxon>Flectobacillaceae</taxon>
        <taxon>Arcicella</taxon>
    </lineage>
</organism>
<dbReference type="InterPro" id="IPR007139">
    <property type="entry name" value="DUF349"/>
</dbReference>
<protein>
    <submittedName>
        <fullName evidence="2">DUF349 domain-containing protein</fullName>
    </submittedName>
</protein>
<reference evidence="2 3" key="1">
    <citation type="submission" date="2023-12" db="EMBL/GenBank/DDBJ databases">
        <title>Novel species of the genus Arcicella isolated from rivers.</title>
        <authorList>
            <person name="Lu H."/>
        </authorList>
    </citation>
    <scope>NUCLEOTIDE SEQUENCE [LARGE SCALE GENOMIC DNA]</scope>
    <source>
        <strain evidence="2 3">KCTC 23307</strain>
    </source>
</reference>
<evidence type="ECO:0000313" key="2">
    <source>
        <dbReference type="EMBL" id="MEA5140647.1"/>
    </source>
</evidence>
<evidence type="ECO:0000313" key="3">
    <source>
        <dbReference type="Proteomes" id="UP001302949"/>
    </source>
</evidence>
<dbReference type="EMBL" id="JAYFUM010000019">
    <property type="protein sequence ID" value="MEA5140647.1"/>
    <property type="molecule type" value="Genomic_DNA"/>
</dbReference>
<dbReference type="RefSeq" id="WP_323297800.1">
    <property type="nucleotide sequence ID" value="NZ_JAYFUM010000019.1"/>
</dbReference>
<keyword evidence="1" id="KW-0175">Coiled coil</keyword>
<accession>A0ABU5QDK3</accession>
<comment type="caution">
    <text evidence="2">The sequence shown here is derived from an EMBL/GenBank/DDBJ whole genome shotgun (WGS) entry which is preliminary data.</text>
</comment>
<dbReference type="Pfam" id="PF03993">
    <property type="entry name" value="DUF349"/>
    <property type="match status" value="5"/>
</dbReference>
<feature type="coiled-coil region" evidence="1">
    <location>
        <begin position="570"/>
        <end position="663"/>
    </location>
</feature>